<comment type="caution">
    <text evidence="1">The sequence shown here is derived from an EMBL/GenBank/DDBJ whole genome shotgun (WGS) entry which is preliminary data.</text>
</comment>
<dbReference type="OrthoDB" id="4369146at2759"/>
<dbReference type="Proteomes" id="UP001147760">
    <property type="component" value="Unassembled WGS sequence"/>
</dbReference>
<organism evidence="1 2">
    <name type="scientific">Penicillium desertorum</name>
    <dbReference type="NCBI Taxonomy" id="1303715"/>
    <lineage>
        <taxon>Eukaryota</taxon>
        <taxon>Fungi</taxon>
        <taxon>Dikarya</taxon>
        <taxon>Ascomycota</taxon>
        <taxon>Pezizomycotina</taxon>
        <taxon>Eurotiomycetes</taxon>
        <taxon>Eurotiomycetidae</taxon>
        <taxon>Eurotiales</taxon>
        <taxon>Aspergillaceae</taxon>
        <taxon>Penicillium</taxon>
    </lineage>
</organism>
<evidence type="ECO:0000313" key="1">
    <source>
        <dbReference type="EMBL" id="KAJ5487425.1"/>
    </source>
</evidence>
<gene>
    <name evidence="1" type="ORF">N7530_001725</name>
</gene>
<name>A0A9X0BX59_9EURO</name>
<reference evidence="1" key="1">
    <citation type="submission" date="2022-12" db="EMBL/GenBank/DDBJ databases">
        <authorList>
            <person name="Petersen C."/>
        </authorList>
    </citation>
    <scope>NUCLEOTIDE SEQUENCE</scope>
    <source>
        <strain evidence="1">IBT 17660</strain>
    </source>
</reference>
<reference evidence="1" key="2">
    <citation type="journal article" date="2023" name="IMA Fungus">
        <title>Comparative genomic study of the Penicillium genus elucidates a diverse pangenome and 15 lateral gene transfer events.</title>
        <authorList>
            <person name="Petersen C."/>
            <person name="Sorensen T."/>
            <person name="Nielsen M.R."/>
            <person name="Sondergaard T.E."/>
            <person name="Sorensen J.L."/>
            <person name="Fitzpatrick D.A."/>
            <person name="Frisvad J.C."/>
            <person name="Nielsen K.L."/>
        </authorList>
    </citation>
    <scope>NUCLEOTIDE SEQUENCE</scope>
    <source>
        <strain evidence="1">IBT 17660</strain>
    </source>
</reference>
<sequence length="271" mass="31058">MSKFCRQFLTYYGHVAHFLVTIPKVYDRLPLLPAELDLVVLRPADTADRPQLRRQFNRDFTLTGEYVSLHTDTLKALQEVFQDIRYLIIEEKSMVGLDMLFWIEQQCREIFPRSREHYFGGLRTRPLQKQHPKIWSPPPNQPLLVMLATHSIWNGATLCTTPRTRPTCFSLSRARIPRLRVAEESARSWYTGVVAFGQEVQDQMQELIDNSEVGESVGEFLQVHMERFPSRSAGLEVAIRLGFASVSGPLCLSRLLSFAFPNYTLGNGAVL</sequence>
<accession>A0A9X0BX59</accession>
<dbReference type="EMBL" id="JAPWDO010000001">
    <property type="protein sequence ID" value="KAJ5487425.1"/>
    <property type="molecule type" value="Genomic_DNA"/>
</dbReference>
<evidence type="ECO:0000313" key="2">
    <source>
        <dbReference type="Proteomes" id="UP001147760"/>
    </source>
</evidence>
<protein>
    <submittedName>
        <fullName evidence="1">Uncharacterized protein</fullName>
    </submittedName>
</protein>
<keyword evidence="2" id="KW-1185">Reference proteome</keyword>
<proteinExistence type="predicted"/>
<dbReference type="AlphaFoldDB" id="A0A9X0BX59"/>